<evidence type="ECO:0000313" key="7">
    <source>
        <dbReference type="WBParaSite" id="HPBE_0001721401-mRNA-1"/>
    </source>
</evidence>
<dbReference type="EMBL" id="UZAH01029862">
    <property type="protein sequence ID" value="VDP08240.1"/>
    <property type="molecule type" value="Genomic_DNA"/>
</dbReference>
<accession>A0A3P8AV78</accession>
<keyword evidence="3" id="KW-0012">Acyltransferase</keyword>
<dbReference type="Gene3D" id="3.40.630.30">
    <property type="match status" value="1"/>
</dbReference>
<reference evidence="5 6" key="1">
    <citation type="submission" date="2018-11" db="EMBL/GenBank/DDBJ databases">
        <authorList>
            <consortium name="Pathogen Informatics"/>
        </authorList>
    </citation>
    <scope>NUCLEOTIDE SEQUENCE [LARGE SCALE GENOMIC DNA]</scope>
</reference>
<sequence length="113" mass="12524">MVGDVNLFLQSEDGSGELEVMVAEKDQRCSGIATEAVSIMISYALKELPVTQFFVKVTDDNASSLHIFKNKLNFVELSHSEVFGEFTLKIPSEGIEKFREVLEACAVCPYRGT</sequence>
<dbReference type="PANTHER" id="PTHR13256:SF16">
    <property type="entry name" value="ALPHA_BETA-TUBULIN-N-ACETYLTRANSFERASE 9"/>
    <property type="match status" value="1"/>
</dbReference>
<proteinExistence type="inferred from homology"/>
<feature type="domain" description="N-acetyltransferase" evidence="4">
    <location>
        <begin position="2"/>
        <end position="69"/>
    </location>
</feature>
<dbReference type="PANTHER" id="PTHR13256">
    <property type="entry name" value="N-ACETYLTRANSFERASE 9"/>
    <property type="match status" value="1"/>
</dbReference>
<evidence type="ECO:0000256" key="2">
    <source>
        <dbReference type="ARBA" id="ARBA00022679"/>
    </source>
</evidence>
<gene>
    <name evidence="5" type="ORF">HPBE_LOCUS17213</name>
</gene>
<dbReference type="Proteomes" id="UP000050761">
    <property type="component" value="Unassembled WGS sequence"/>
</dbReference>
<evidence type="ECO:0000256" key="1">
    <source>
        <dbReference type="ARBA" id="ARBA00009342"/>
    </source>
</evidence>
<reference evidence="7" key="2">
    <citation type="submission" date="2019-09" db="UniProtKB">
        <authorList>
            <consortium name="WormBaseParasite"/>
        </authorList>
    </citation>
    <scope>IDENTIFICATION</scope>
</reference>
<organism evidence="6 7">
    <name type="scientific">Heligmosomoides polygyrus</name>
    <name type="common">Parasitic roundworm</name>
    <dbReference type="NCBI Taxonomy" id="6339"/>
    <lineage>
        <taxon>Eukaryota</taxon>
        <taxon>Metazoa</taxon>
        <taxon>Ecdysozoa</taxon>
        <taxon>Nematoda</taxon>
        <taxon>Chromadorea</taxon>
        <taxon>Rhabditida</taxon>
        <taxon>Rhabditina</taxon>
        <taxon>Rhabditomorpha</taxon>
        <taxon>Strongyloidea</taxon>
        <taxon>Heligmosomidae</taxon>
        <taxon>Heligmosomoides</taxon>
    </lineage>
</organism>
<dbReference type="InterPro" id="IPR039135">
    <property type="entry name" value="NAT9-like"/>
</dbReference>
<accession>A0A183G6A0</accession>
<dbReference type="Pfam" id="PF13302">
    <property type="entry name" value="Acetyltransf_3"/>
    <property type="match status" value="1"/>
</dbReference>
<dbReference type="SUPFAM" id="SSF55729">
    <property type="entry name" value="Acyl-CoA N-acyltransferases (Nat)"/>
    <property type="match status" value="1"/>
</dbReference>
<dbReference type="InterPro" id="IPR000182">
    <property type="entry name" value="GNAT_dom"/>
</dbReference>
<comment type="similarity">
    <text evidence="1">Belongs to the acetyltransferase family. GNAT subfamily.</text>
</comment>
<evidence type="ECO:0000313" key="6">
    <source>
        <dbReference type="Proteomes" id="UP000050761"/>
    </source>
</evidence>
<evidence type="ECO:0000259" key="4">
    <source>
        <dbReference type="Pfam" id="PF13302"/>
    </source>
</evidence>
<evidence type="ECO:0000256" key="3">
    <source>
        <dbReference type="ARBA" id="ARBA00023315"/>
    </source>
</evidence>
<keyword evidence="2" id="KW-0808">Transferase</keyword>
<name>A0A183G6A0_HELPZ</name>
<dbReference type="InterPro" id="IPR016181">
    <property type="entry name" value="Acyl_CoA_acyltransferase"/>
</dbReference>
<keyword evidence="6" id="KW-1185">Reference proteome</keyword>
<dbReference type="WBParaSite" id="HPBE_0001721401-mRNA-1">
    <property type="protein sequence ID" value="HPBE_0001721401-mRNA-1"/>
    <property type="gene ID" value="HPBE_0001721401"/>
</dbReference>
<protein>
    <submittedName>
        <fullName evidence="7">N-acetyltransferase domain-containing protein</fullName>
    </submittedName>
</protein>
<dbReference type="GO" id="GO:0008080">
    <property type="term" value="F:N-acetyltransferase activity"/>
    <property type="evidence" value="ECO:0007669"/>
    <property type="project" value="InterPro"/>
</dbReference>
<evidence type="ECO:0000313" key="5">
    <source>
        <dbReference type="EMBL" id="VDP08240.1"/>
    </source>
</evidence>
<dbReference type="OrthoDB" id="5043642at2759"/>
<dbReference type="AlphaFoldDB" id="A0A183G6A0"/>